<proteinExistence type="predicted"/>
<evidence type="ECO:0000313" key="5">
    <source>
        <dbReference type="Proteomes" id="UP001144096"/>
    </source>
</evidence>
<dbReference type="Pfam" id="PF19956">
    <property type="entry name" value="EAD2"/>
    <property type="match status" value="1"/>
</dbReference>
<dbReference type="Pfam" id="PF20028">
    <property type="entry name" value="VMAP-C"/>
    <property type="match status" value="1"/>
</dbReference>
<feature type="domain" description="vWA-MoxR associated protein middle region 0" evidence="1">
    <location>
        <begin position="105"/>
        <end position="205"/>
    </location>
</feature>
<dbReference type="InterPro" id="IPR045555">
    <property type="entry name" value="VMAP-M0"/>
</dbReference>
<evidence type="ECO:0000259" key="2">
    <source>
        <dbReference type="Pfam" id="PF19956"/>
    </source>
</evidence>
<gene>
    <name evidence="4" type="ORF">M8542_02880</name>
</gene>
<comment type="caution">
    <text evidence="4">The sequence shown here is derived from an EMBL/GenBank/DDBJ whole genome shotgun (WGS) entry which is preliminary data.</text>
</comment>
<keyword evidence="5" id="KW-1185">Reference proteome</keyword>
<dbReference type="RefSeq" id="WP_257918378.1">
    <property type="nucleotide sequence ID" value="NZ_JAMXQV010000001.1"/>
</dbReference>
<feature type="domain" description="vWA-MoxR associated protein C-terminal" evidence="3">
    <location>
        <begin position="238"/>
        <end position="480"/>
    </location>
</feature>
<sequence length="498" mass="55860">MAGEAPGGGVLWSLVEALHRVSCLVDLNSRRLVLQILSDELGYSLPVTEYPQTNLHLFAIVEACRQRPDGLTALLAVLEKIEPGTIAMTSVRQLIGDMSSLEGWSAEERRQLFGLLSGVAVADVAELHGLVGGDGALPLPPEASLEEAFLRLETLNAGPDGLPKSLMFVELIAARVRFDLASEIRRWVEDKTDRMNLTAELRAFRGRVKGVARSVDPPKPRAEAYLVFLLQPEGPTGDRYRLSHWRQLDVSGGWFPERGRDFVGRFDEVKYQVAVLAEQVEGEWAPYDPDIRLDFILSRDLLHLDVDQWQWEADTTMPEPLGCHFPLGVRSLERMKARKWHRAWFVRWKELKAQAGGGGPIALDSGFWSLRGETRNLRELTSRFEARPNLVAFVLSEPPRPFTVESDEIAVGLRAGFPIMVWHREDCRSEEFSHTVKELLHAEDPHHLLERLRLIRLSAFAEGPEGTHVGSRLAILYDDPERIVVPQRPAAPEAVPTA</sequence>
<protein>
    <submittedName>
        <fullName evidence="4">Uncharacterized protein</fullName>
    </submittedName>
</protein>
<evidence type="ECO:0000313" key="4">
    <source>
        <dbReference type="EMBL" id="MCR6481753.1"/>
    </source>
</evidence>
<reference evidence="4" key="1">
    <citation type="submission" date="2022-06" db="EMBL/GenBank/DDBJ databases">
        <title>Amycolatopsis iheyaensis sp. nov., a new species of the genus Amycolatopsis isolated from soil in Iheya island, Japan.</title>
        <authorList>
            <person name="Ngamcharungchit C."/>
            <person name="Kanto H."/>
            <person name="Take A."/>
            <person name="Intra B."/>
            <person name="Matsumoto A."/>
            <person name="Panbangred W."/>
            <person name="Inahashi Y."/>
        </authorList>
    </citation>
    <scope>NUCLEOTIDE SEQUENCE</scope>
    <source>
        <strain evidence="4">OK19-0408</strain>
    </source>
</reference>
<dbReference type="Proteomes" id="UP001144096">
    <property type="component" value="Unassembled WGS sequence"/>
</dbReference>
<name>A0A9X2N6I3_9PSEU</name>
<feature type="domain" description="Effector-associated" evidence="2">
    <location>
        <begin position="15"/>
        <end position="95"/>
    </location>
</feature>
<dbReference type="AlphaFoldDB" id="A0A9X2N6I3"/>
<organism evidence="4 5">
    <name type="scientific">Amycolatopsis iheyensis</name>
    <dbReference type="NCBI Taxonomy" id="2945988"/>
    <lineage>
        <taxon>Bacteria</taxon>
        <taxon>Bacillati</taxon>
        <taxon>Actinomycetota</taxon>
        <taxon>Actinomycetes</taxon>
        <taxon>Pseudonocardiales</taxon>
        <taxon>Pseudonocardiaceae</taxon>
        <taxon>Amycolatopsis</taxon>
    </lineage>
</organism>
<evidence type="ECO:0000259" key="1">
    <source>
        <dbReference type="Pfam" id="PF19916"/>
    </source>
</evidence>
<dbReference type="EMBL" id="JAMXQV010000001">
    <property type="protein sequence ID" value="MCR6481753.1"/>
    <property type="molecule type" value="Genomic_DNA"/>
</dbReference>
<dbReference type="InterPro" id="IPR045431">
    <property type="entry name" value="EAD2"/>
</dbReference>
<dbReference type="Pfam" id="PF19916">
    <property type="entry name" value="VMAP-M0"/>
    <property type="match status" value="1"/>
</dbReference>
<accession>A0A9X2N6I3</accession>
<evidence type="ECO:0000259" key="3">
    <source>
        <dbReference type="Pfam" id="PF20028"/>
    </source>
</evidence>
<dbReference type="InterPro" id="IPR045450">
    <property type="entry name" value="VMAP_C"/>
</dbReference>